<protein>
    <submittedName>
        <fullName evidence="3">Uncharacterized protein</fullName>
    </submittedName>
</protein>
<reference evidence="3 4" key="1">
    <citation type="journal article" date="2013" name="Nat. Commun.">
        <title>The evolution and pathogenic mechanisms of the rice sheath blight pathogen.</title>
        <authorList>
            <person name="Zheng A."/>
            <person name="Lin R."/>
            <person name="Xu L."/>
            <person name="Qin P."/>
            <person name="Tang C."/>
            <person name="Ai P."/>
            <person name="Zhang D."/>
            <person name="Liu Y."/>
            <person name="Sun Z."/>
            <person name="Feng H."/>
            <person name="Wang Y."/>
            <person name="Chen Y."/>
            <person name="Liang X."/>
            <person name="Fu R."/>
            <person name="Li Q."/>
            <person name="Zhang J."/>
            <person name="Yu X."/>
            <person name="Xie Z."/>
            <person name="Ding L."/>
            <person name="Guan P."/>
            <person name="Tang J."/>
            <person name="Liang Y."/>
            <person name="Wang S."/>
            <person name="Deng Q."/>
            <person name="Li S."/>
            <person name="Zhu J."/>
            <person name="Wang L."/>
            <person name="Liu H."/>
            <person name="Li P."/>
        </authorList>
    </citation>
    <scope>NUCLEOTIDE SEQUENCE [LARGE SCALE GENOMIC DNA]</scope>
    <source>
        <strain evidence="4">AG-1 IA</strain>
    </source>
</reference>
<name>L8WPL9_THACA</name>
<dbReference type="Proteomes" id="UP000011668">
    <property type="component" value="Unassembled WGS sequence"/>
</dbReference>
<feature type="region of interest" description="Disordered" evidence="1">
    <location>
        <begin position="209"/>
        <end position="230"/>
    </location>
</feature>
<feature type="transmembrane region" description="Helical" evidence="2">
    <location>
        <begin position="256"/>
        <end position="276"/>
    </location>
</feature>
<dbReference type="AlphaFoldDB" id="L8WPL9"/>
<comment type="caution">
    <text evidence="3">The sequence shown here is derived from an EMBL/GenBank/DDBJ whole genome shotgun (WGS) entry which is preliminary data.</text>
</comment>
<keyword evidence="2" id="KW-1133">Transmembrane helix</keyword>
<feature type="compositionally biased region" description="Polar residues" evidence="1">
    <location>
        <begin position="209"/>
        <end position="219"/>
    </location>
</feature>
<dbReference type="HOGENOM" id="CLU_931205_0_0_1"/>
<gene>
    <name evidence="3" type="ORF">AG1IA_07258</name>
</gene>
<dbReference type="EMBL" id="AFRT01002072">
    <property type="protein sequence ID" value="ELU38713.1"/>
    <property type="molecule type" value="Genomic_DNA"/>
</dbReference>
<organism evidence="3 4">
    <name type="scientific">Thanatephorus cucumeris (strain AG1-IA)</name>
    <name type="common">Rice sheath blight fungus</name>
    <name type="synonym">Rhizoctonia solani</name>
    <dbReference type="NCBI Taxonomy" id="983506"/>
    <lineage>
        <taxon>Eukaryota</taxon>
        <taxon>Fungi</taxon>
        <taxon>Dikarya</taxon>
        <taxon>Basidiomycota</taxon>
        <taxon>Agaricomycotina</taxon>
        <taxon>Agaricomycetes</taxon>
        <taxon>Cantharellales</taxon>
        <taxon>Ceratobasidiaceae</taxon>
        <taxon>Rhizoctonia</taxon>
        <taxon>Rhizoctonia solani AG-1</taxon>
    </lineage>
</organism>
<sequence length="299" mass="33300">MWDSDQIRVAPTRNAQPNGIIFVWSRTSDNRRHTYGASVPLTKFRIHTGERCSENPVVWELGAQVLDTSRHNEESTHQGWAGPNTIANRIGIGEERRDRQLRASTECSSRCTSSNSYYADMINLKKSVAKSHPHSSKHSCEFSIVEFDTLLYVERPYLVIPKMVLPNLANNLMLVEWSPYMAYPFKDEGLRRNHSDASLGFLGSAKLRSSTGVTSTHGTATEGEKNEKESKSIAAENGGNAYRFASRTLNSGAYRLRNNTVVIALIILGSIVFGILNCSGGGSEGEEICKGEDEIHFWR</sequence>
<evidence type="ECO:0000313" key="4">
    <source>
        <dbReference type="Proteomes" id="UP000011668"/>
    </source>
</evidence>
<evidence type="ECO:0000313" key="3">
    <source>
        <dbReference type="EMBL" id="ELU38713.1"/>
    </source>
</evidence>
<keyword evidence="2" id="KW-0472">Membrane</keyword>
<keyword evidence="2" id="KW-0812">Transmembrane</keyword>
<keyword evidence="4" id="KW-1185">Reference proteome</keyword>
<accession>L8WPL9</accession>
<proteinExistence type="predicted"/>
<evidence type="ECO:0000256" key="2">
    <source>
        <dbReference type="SAM" id="Phobius"/>
    </source>
</evidence>
<evidence type="ECO:0000256" key="1">
    <source>
        <dbReference type="SAM" id="MobiDB-lite"/>
    </source>
</evidence>